<protein>
    <submittedName>
        <fullName evidence="1">Methyltransferase type 11</fullName>
    </submittedName>
</protein>
<dbReference type="SUPFAM" id="SSF53335">
    <property type="entry name" value="S-adenosyl-L-methionine-dependent methyltransferases"/>
    <property type="match status" value="1"/>
</dbReference>
<keyword evidence="1" id="KW-0489">Methyltransferase</keyword>
<name>A0A327LYS4_9PROT</name>
<dbReference type="EMBL" id="QLIX01000039">
    <property type="protein sequence ID" value="RAI55125.1"/>
    <property type="molecule type" value="Genomic_DNA"/>
</dbReference>
<reference evidence="2" key="1">
    <citation type="submission" date="2018-06" db="EMBL/GenBank/DDBJ databases">
        <authorList>
            <person name="Khan S.A."/>
        </authorList>
    </citation>
    <scope>NUCLEOTIDE SEQUENCE [LARGE SCALE GENOMIC DNA]</scope>
    <source>
        <strain evidence="2">DB-1506</strain>
    </source>
</reference>
<dbReference type="InterPro" id="IPR029063">
    <property type="entry name" value="SAM-dependent_MTases_sf"/>
</dbReference>
<evidence type="ECO:0000313" key="1">
    <source>
        <dbReference type="EMBL" id="RAI55125.1"/>
    </source>
</evidence>
<keyword evidence="2" id="KW-1185">Reference proteome</keyword>
<dbReference type="Pfam" id="PF13489">
    <property type="entry name" value="Methyltransf_23"/>
    <property type="match status" value="1"/>
</dbReference>
<dbReference type="GO" id="GO:0008168">
    <property type="term" value="F:methyltransferase activity"/>
    <property type="evidence" value="ECO:0007669"/>
    <property type="project" value="UniProtKB-KW"/>
</dbReference>
<dbReference type="OrthoDB" id="210346at2"/>
<dbReference type="Proteomes" id="UP000249065">
    <property type="component" value="Unassembled WGS sequence"/>
</dbReference>
<dbReference type="Gene3D" id="3.40.50.150">
    <property type="entry name" value="Vaccinia Virus protein VP39"/>
    <property type="match status" value="1"/>
</dbReference>
<dbReference type="GO" id="GO:0032259">
    <property type="term" value="P:methylation"/>
    <property type="evidence" value="ECO:0007669"/>
    <property type="project" value="UniProtKB-KW"/>
</dbReference>
<accession>A0A327LYS4</accession>
<gene>
    <name evidence="1" type="ORF">DOO78_25125</name>
</gene>
<evidence type="ECO:0000313" key="2">
    <source>
        <dbReference type="Proteomes" id="UP000249065"/>
    </source>
</evidence>
<comment type="caution">
    <text evidence="1">The sequence shown here is derived from an EMBL/GenBank/DDBJ whole genome shotgun (WGS) entry which is preliminary data.</text>
</comment>
<dbReference type="RefSeq" id="WP_111472642.1">
    <property type="nucleotide sequence ID" value="NZ_QLIX01000039.1"/>
</dbReference>
<proteinExistence type="predicted"/>
<dbReference type="AlphaFoldDB" id="A0A327LYS4"/>
<organism evidence="1 2">
    <name type="scientific">Roseicella frigidaeris</name>
    <dbReference type="NCBI Taxonomy" id="2230885"/>
    <lineage>
        <taxon>Bacteria</taxon>
        <taxon>Pseudomonadati</taxon>
        <taxon>Pseudomonadota</taxon>
        <taxon>Alphaproteobacteria</taxon>
        <taxon>Acetobacterales</taxon>
        <taxon>Roseomonadaceae</taxon>
        <taxon>Roseicella</taxon>
    </lineage>
</organism>
<sequence>MSERNARLLQGIARDAPLLEIGPSFNPVAPRSEGWQVTIVDHATQEELVRKYAGGAVDTSRIEAVDHVWAGGPLHAVVPAERHGHYAAMIACHVIEHLPDLIGFLRSAERLLDPDRGVLLLAVPDKRLCFDFFRPPSTTGQFVVAHRAGRGLHSPRALFDHVAYSATDGGRAGWGRAQLAELRLEHTLEQAVEQMELAEAGQGYIDCHGWQFTPASFELLVLEFGELGLTDWRIDWVEPRPAVEFFARLVRGRERFASPAVREARRLDLLRRMVLEQREQIELLLGPSSQSAPPVVPPGQEGDRLGAIEAKLRHLQEAQLPAIAAELGATRAALAPVQGLLEELRPVGAAMTAMLPVRRAIARMRGRI</sequence>
<keyword evidence="1" id="KW-0808">Transferase</keyword>